<comment type="caution">
    <text evidence="2">The sequence shown here is derived from an EMBL/GenBank/DDBJ whole genome shotgun (WGS) entry which is preliminary data.</text>
</comment>
<keyword evidence="1" id="KW-1133">Transmembrane helix</keyword>
<reference evidence="3" key="1">
    <citation type="journal article" date="2019" name="Int. J. Syst. Evol. Microbiol.">
        <title>The Global Catalogue of Microorganisms (GCM) 10K type strain sequencing project: providing services to taxonomists for standard genome sequencing and annotation.</title>
        <authorList>
            <consortium name="The Broad Institute Genomics Platform"/>
            <consortium name="The Broad Institute Genome Sequencing Center for Infectious Disease"/>
            <person name="Wu L."/>
            <person name="Ma J."/>
        </authorList>
    </citation>
    <scope>NUCLEOTIDE SEQUENCE [LARGE SCALE GENOMIC DNA]</scope>
    <source>
        <strain evidence="3">JCM 18304</strain>
    </source>
</reference>
<evidence type="ECO:0000256" key="1">
    <source>
        <dbReference type="SAM" id="Phobius"/>
    </source>
</evidence>
<keyword evidence="3" id="KW-1185">Reference proteome</keyword>
<dbReference type="Proteomes" id="UP001501570">
    <property type="component" value="Unassembled WGS sequence"/>
</dbReference>
<proteinExistence type="predicted"/>
<evidence type="ECO:0000313" key="3">
    <source>
        <dbReference type="Proteomes" id="UP001501570"/>
    </source>
</evidence>
<dbReference type="EMBL" id="BAABJQ010000008">
    <property type="protein sequence ID" value="GAA5186079.1"/>
    <property type="molecule type" value="Genomic_DNA"/>
</dbReference>
<accession>A0ABP9RT93</accession>
<organism evidence="2 3">
    <name type="scientific">Rugosimonospora acidiphila</name>
    <dbReference type="NCBI Taxonomy" id="556531"/>
    <lineage>
        <taxon>Bacteria</taxon>
        <taxon>Bacillati</taxon>
        <taxon>Actinomycetota</taxon>
        <taxon>Actinomycetes</taxon>
        <taxon>Micromonosporales</taxon>
        <taxon>Micromonosporaceae</taxon>
        <taxon>Rugosimonospora</taxon>
    </lineage>
</organism>
<keyword evidence="1" id="KW-0472">Membrane</keyword>
<keyword evidence="1" id="KW-0812">Transmembrane</keyword>
<evidence type="ECO:0000313" key="2">
    <source>
        <dbReference type="EMBL" id="GAA5186079.1"/>
    </source>
</evidence>
<feature type="transmembrane region" description="Helical" evidence="1">
    <location>
        <begin position="6"/>
        <end position="30"/>
    </location>
</feature>
<sequence length="141" mass="14803">MAGPWIAAFGALVVMVVVLTILVLGALARVDRALDEITSRPPSNARAVLVRDAKDQSPIPPLPAWVVVGATSATAPKSRFEVQGTPYAVVIDGDGRVAAVGIPNKAVDIRRLLEAAERHIILSRPARVDHGAGTQHAAPVR</sequence>
<gene>
    <name evidence="2" type="ORF">GCM10023322_31530</name>
</gene>
<name>A0ABP9RT93_9ACTN</name>
<protein>
    <submittedName>
        <fullName evidence="2">Uncharacterized protein</fullName>
    </submittedName>
</protein>